<dbReference type="KEGG" id="tli:Tlie_0632"/>
<evidence type="ECO:0000313" key="2">
    <source>
        <dbReference type="EMBL" id="AER66367.1"/>
    </source>
</evidence>
<evidence type="ECO:0000313" key="3">
    <source>
        <dbReference type="Proteomes" id="UP000005868"/>
    </source>
</evidence>
<dbReference type="PANTHER" id="PTHR47739">
    <property type="entry name" value="TRNA1(VAL) (ADENINE(37)-N6)-METHYLTRANSFERASE"/>
    <property type="match status" value="1"/>
</dbReference>
<name>G7V8S6_THELD</name>
<dbReference type="Proteomes" id="UP000005868">
    <property type="component" value="Chromosome"/>
</dbReference>
<dbReference type="AlphaFoldDB" id="G7V8S6"/>
<dbReference type="HOGENOM" id="CLU_061983_3_1_0"/>
<evidence type="ECO:0000259" key="1">
    <source>
        <dbReference type="Pfam" id="PF13847"/>
    </source>
</evidence>
<gene>
    <name evidence="2" type="ordered locus">Tlie_0632</name>
</gene>
<dbReference type="GO" id="GO:0032259">
    <property type="term" value="P:methylation"/>
    <property type="evidence" value="ECO:0007669"/>
    <property type="project" value="UniProtKB-KW"/>
</dbReference>
<feature type="domain" description="Methyltransferase" evidence="1">
    <location>
        <begin position="39"/>
        <end position="149"/>
    </location>
</feature>
<organism evidence="2 3">
    <name type="scientific">Thermovirga lienii (strain ATCC BAA-1197 / DSM 17291 / Cas60314)</name>
    <dbReference type="NCBI Taxonomy" id="580340"/>
    <lineage>
        <taxon>Bacteria</taxon>
        <taxon>Thermotogati</taxon>
        <taxon>Synergistota</taxon>
        <taxon>Synergistia</taxon>
        <taxon>Synergistales</taxon>
        <taxon>Thermovirgaceae</taxon>
        <taxon>Thermovirga</taxon>
    </lineage>
</organism>
<dbReference type="Pfam" id="PF13847">
    <property type="entry name" value="Methyltransf_31"/>
    <property type="match status" value="1"/>
</dbReference>
<dbReference type="GO" id="GO:0008168">
    <property type="term" value="F:methyltransferase activity"/>
    <property type="evidence" value="ECO:0007669"/>
    <property type="project" value="UniProtKB-KW"/>
</dbReference>
<keyword evidence="3" id="KW-1185">Reference proteome</keyword>
<dbReference type="InterPro" id="IPR025714">
    <property type="entry name" value="Methyltranfer_dom"/>
</dbReference>
<keyword evidence="2" id="KW-0489">Methyltransferase</keyword>
<reference evidence="3" key="1">
    <citation type="submission" date="2011-10" db="EMBL/GenBank/DDBJ databases">
        <title>The complete genome of chromosome of Thermovirga lienii DSM 17291.</title>
        <authorList>
            <consortium name="US DOE Joint Genome Institute (JGI-PGF)"/>
            <person name="Lucas S."/>
            <person name="Copeland A."/>
            <person name="Lapidus A."/>
            <person name="Glavina del Rio T."/>
            <person name="Dalin E."/>
            <person name="Tice H."/>
            <person name="Bruce D."/>
            <person name="Goodwin L."/>
            <person name="Pitluck S."/>
            <person name="Peters L."/>
            <person name="Mikhailova N."/>
            <person name="Saunders E."/>
            <person name="Kyrpides N."/>
            <person name="Mavromatis K."/>
            <person name="Ivanova N."/>
            <person name="Last F.I."/>
            <person name="Brettin T."/>
            <person name="Detter J.C."/>
            <person name="Han C."/>
            <person name="Larimer F."/>
            <person name="Land M."/>
            <person name="Hauser L."/>
            <person name="Markowitz V."/>
            <person name="Cheng J.-F."/>
            <person name="Hugenholtz P."/>
            <person name="Woyke T."/>
            <person name="Wu D."/>
            <person name="Spring S."/>
            <person name="Schroeder M."/>
            <person name="Brambilla E.-M."/>
            <person name="Klenk H.-P."/>
            <person name="Eisen J.A."/>
        </authorList>
    </citation>
    <scope>NUCLEOTIDE SEQUENCE [LARGE SCALE GENOMIC DNA]</scope>
    <source>
        <strain evidence="3">ATCC BAA-1197 / DSM 17291 / Cas60314</strain>
    </source>
</reference>
<dbReference type="InterPro" id="IPR002052">
    <property type="entry name" value="DNA_methylase_N6_adenine_CS"/>
</dbReference>
<proteinExistence type="predicted"/>
<reference evidence="2 3" key="2">
    <citation type="journal article" date="2012" name="Stand. Genomic Sci.">
        <title>Genome sequence of the moderately thermophilic, amino-acid-degrading and sulfur-reducing bacterium Thermovirga lienii type strain (Cas60314(T)).</title>
        <authorList>
            <person name="Goker M."/>
            <person name="Saunders E."/>
            <person name="Lapidus A."/>
            <person name="Nolan M."/>
            <person name="Lucas S."/>
            <person name="Hammon N."/>
            <person name="Deshpande S."/>
            <person name="Cheng J.F."/>
            <person name="Han C."/>
            <person name="Tapia R."/>
            <person name="Goodwin L.A."/>
            <person name="Pitluck S."/>
            <person name="Liolios K."/>
            <person name="Mavromatis K."/>
            <person name="Pagani I."/>
            <person name="Ivanova N."/>
            <person name="Mikhailova N."/>
            <person name="Pati A."/>
            <person name="Chen A."/>
            <person name="Palaniappan K."/>
            <person name="Land M."/>
            <person name="Chang Y.J."/>
            <person name="Jeffries C.D."/>
            <person name="Brambilla E.M."/>
            <person name="Rohde M."/>
            <person name="Spring S."/>
            <person name="Detter J.C."/>
            <person name="Woyke T."/>
            <person name="Bristow J."/>
            <person name="Eisen J.A."/>
            <person name="Markowitz V."/>
            <person name="Hugenholtz P."/>
            <person name="Kyrpides N.C."/>
            <person name="Klenk H.P."/>
        </authorList>
    </citation>
    <scope>NUCLEOTIDE SEQUENCE [LARGE SCALE GENOMIC DNA]</scope>
    <source>
        <strain evidence="3">ATCC BAA-1197 / DSM 17291 / Cas60314</strain>
    </source>
</reference>
<dbReference type="CDD" id="cd02440">
    <property type="entry name" value="AdoMet_MTases"/>
    <property type="match status" value="1"/>
</dbReference>
<dbReference type="PROSITE" id="PS00092">
    <property type="entry name" value="N6_MTASE"/>
    <property type="match status" value="1"/>
</dbReference>
<dbReference type="OrthoDB" id="9777257at2"/>
<dbReference type="InterPro" id="IPR029063">
    <property type="entry name" value="SAM-dependent_MTases_sf"/>
</dbReference>
<protein>
    <submittedName>
        <fullName evidence="2">RNA methylase</fullName>
    </submittedName>
</protein>
<dbReference type="EMBL" id="CP003096">
    <property type="protein sequence ID" value="AER66367.1"/>
    <property type="molecule type" value="Genomic_DNA"/>
</dbReference>
<sequence>MDITRDDILYGELVLKQPVDGPRVNVDTVLLAAYCRVRRGERVLELGAAHGAVALLLAKRYPHASSIEGLEVQNDLWELSKQNAEENGLSDKVTFRQGDLREVRRLYKSQSFDVVVVNPPYDEIDRSRPSPNFREATARHGVACTFEDVAAAVKFLLRNKGRLYLVMRAKRLAEVCSKLTQKGLQPRRLRLVHPKPESDASVFLMEATRSDGIGMLVEPPLFIHGSDGSYTEELLRAYRIGDNLCR</sequence>
<dbReference type="InterPro" id="IPR050210">
    <property type="entry name" value="tRNA_Adenine-N(6)_MTase"/>
</dbReference>
<dbReference type="PANTHER" id="PTHR47739:SF1">
    <property type="entry name" value="TRNA1(VAL) (ADENINE(37)-N6)-METHYLTRANSFERASE"/>
    <property type="match status" value="1"/>
</dbReference>
<dbReference type="eggNOG" id="COG4123">
    <property type="taxonomic scope" value="Bacteria"/>
</dbReference>
<dbReference type="SUPFAM" id="SSF53335">
    <property type="entry name" value="S-adenosyl-L-methionine-dependent methyltransferases"/>
    <property type="match status" value="1"/>
</dbReference>
<keyword evidence="2" id="KW-0808">Transferase</keyword>
<dbReference type="Gene3D" id="3.40.50.150">
    <property type="entry name" value="Vaccinia Virus protein VP39"/>
    <property type="match status" value="1"/>
</dbReference>
<dbReference type="STRING" id="580340.Tlie_0632"/>
<accession>G7V8S6</accession>
<dbReference type="GO" id="GO:0003676">
    <property type="term" value="F:nucleic acid binding"/>
    <property type="evidence" value="ECO:0007669"/>
    <property type="project" value="InterPro"/>
</dbReference>